<protein>
    <submittedName>
        <fullName evidence="2">Uncharacterized protein</fullName>
    </submittedName>
</protein>
<reference evidence="3" key="1">
    <citation type="journal article" date="2019" name="Nat. Commun.">
        <title>The genome of broomcorn millet.</title>
        <authorList>
            <person name="Zou C."/>
            <person name="Miki D."/>
            <person name="Li D."/>
            <person name="Tang Q."/>
            <person name="Xiao L."/>
            <person name="Rajput S."/>
            <person name="Deng P."/>
            <person name="Jia W."/>
            <person name="Huang R."/>
            <person name="Zhang M."/>
            <person name="Sun Y."/>
            <person name="Hu J."/>
            <person name="Fu X."/>
            <person name="Schnable P.S."/>
            <person name="Li F."/>
            <person name="Zhang H."/>
            <person name="Feng B."/>
            <person name="Zhu X."/>
            <person name="Liu R."/>
            <person name="Schnable J.C."/>
            <person name="Zhu J.-K."/>
            <person name="Zhang H."/>
        </authorList>
    </citation>
    <scope>NUCLEOTIDE SEQUENCE [LARGE SCALE GENOMIC DNA]</scope>
</reference>
<keyword evidence="3" id="KW-1185">Reference proteome</keyword>
<dbReference type="SUPFAM" id="SSF48403">
    <property type="entry name" value="Ankyrin repeat"/>
    <property type="match status" value="1"/>
</dbReference>
<feature type="repeat" description="ANK" evidence="1">
    <location>
        <begin position="48"/>
        <end position="80"/>
    </location>
</feature>
<dbReference type="PROSITE" id="PS50297">
    <property type="entry name" value="ANK_REP_REGION"/>
    <property type="match status" value="2"/>
</dbReference>
<dbReference type="SMART" id="SM00248">
    <property type="entry name" value="ANK"/>
    <property type="match status" value="2"/>
</dbReference>
<dbReference type="PANTHER" id="PTHR46224">
    <property type="entry name" value="ANKYRIN REPEAT FAMILY PROTEIN"/>
    <property type="match status" value="1"/>
</dbReference>
<dbReference type="AlphaFoldDB" id="A0A3L6SXT4"/>
<name>A0A3L6SXT4_PANMI</name>
<accession>A0A3L6SXT4</accession>
<comment type="caution">
    <text evidence="2">The sequence shown here is derived from an EMBL/GenBank/DDBJ whole genome shotgun (WGS) entry which is preliminary data.</text>
</comment>
<dbReference type="InterPro" id="IPR002110">
    <property type="entry name" value="Ankyrin_rpt"/>
</dbReference>
<dbReference type="STRING" id="4540.A0A3L6SXT4"/>
<dbReference type="OrthoDB" id="667534at2759"/>
<keyword evidence="1" id="KW-0040">ANK repeat</keyword>
<organism evidence="2 3">
    <name type="scientific">Panicum miliaceum</name>
    <name type="common">Proso millet</name>
    <name type="synonym">Broomcorn millet</name>
    <dbReference type="NCBI Taxonomy" id="4540"/>
    <lineage>
        <taxon>Eukaryota</taxon>
        <taxon>Viridiplantae</taxon>
        <taxon>Streptophyta</taxon>
        <taxon>Embryophyta</taxon>
        <taxon>Tracheophyta</taxon>
        <taxon>Spermatophyta</taxon>
        <taxon>Magnoliopsida</taxon>
        <taxon>Liliopsida</taxon>
        <taxon>Poales</taxon>
        <taxon>Poaceae</taxon>
        <taxon>PACMAD clade</taxon>
        <taxon>Panicoideae</taxon>
        <taxon>Panicodae</taxon>
        <taxon>Paniceae</taxon>
        <taxon>Panicinae</taxon>
        <taxon>Panicum</taxon>
        <taxon>Panicum sect. Panicum</taxon>
    </lineage>
</organism>
<dbReference type="PROSITE" id="PS50088">
    <property type="entry name" value="ANK_REPEAT"/>
    <property type="match status" value="2"/>
</dbReference>
<evidence type="ECO:0000313" key="3">
    <source>
        <dbReference type="Proteomes" id="UP000275267"/>
    </source>
</evidence>
<dbReference type="Proteomes" id="UP000275267">
    <property type="component" value="Unassembled WGS sequence"/>
</dbReference>
<dbReference type="InterPro" id="IPR036770">
    <property type="entry name" value="Ankyrin_rpt-contain_sf"/>
</dbReference>
<evidence type="ECO:0000313" key="2">
    <source>
        <dbReference type="EMBL" id="RLN29219.1"/>
    </source>
</evidence>
<evidence type="ECO:0000256" key="1">
    <source>
        <dbReference type="PROSITE-ProRule" id="PRU00023"/>
    </source>
</evidence>
<dbReference type="Pfam" id="PF13637">
    <property type="entry name" value="Ank_4"/>
    <property type="match status" value="1"/>
</dbReference>
<dbReference type="PANTHER" id="PTHR46224:SF57">
    <property type="entry name" value="ANKYRIN-LIKE PROTEIN"/>
    <property type="match status" value="1"/>
</dbReference>
<sequence length="97" mass="10059">MACKVNMREAKDASGRNALHFAAGKGHLAVCRFLVEDLGLDVNSTAAESGTPVHFAAAGGDERVLGYLLDRGGDPGLPDAKGCTPLHNAAEQGMVRL</sequence>
<feature type="repeat" description="ANK" evidence="1">
    <location>
        <begin position="14"/>
        <end position="36"/>
    </location>
</feature>
<proteinExistence type="predicted"/>
<gene>
    <name evidence="2" type="ORF">C2845_PM05G02590</name>
</gene>
<dbReference type="Gene3D" id="1.25.40.20">
    <property type="entry name" value="Ankyrin repeat-containing domain"/>
    <property type="match status" value="1"/>
</dbReference>
<dbReference type="InterPro" id="IPR051616">
    <property type="entry name" value="Cul2-RING_E3_ligase_SR"/>
</dbReference>
<dbReference type="EMBL" id="PQIB02000003">
    <property type="protein sequence ID" value="RLN29219.1"/>
    <property type="molecule type" value="Genomic_DNA"/>
</dbReference>